<reference evidence="1" key="1">
    <citation type="submission" date="2020-07" db="EMBL/GenBank/DDBJ databases">
        <title>Huge and variable diversity of episymbiotic CPR bacteria and DPANN archaea in groundwater ecosystems.</title>
        <authorList>
            <person name="He C.Y."/>
            <person name="Keren R."/>
            <person name="Whittaker M."/>
            <person name="Farag I.F."/>
            <person name="Doudna J."/>
            <person name="Cate J.H.D."/>
            <person name="Banfield J.F."/>
        </authorList>
    </citation>
    <scope>NUCLEOTIDE SEQUENCE</scope>
    <source>
        <strain evidence="1">NC_groundwater_1664_Pr3_B-0.1um_52_9</strain>
    </source>
</reference>
<sequence>MSSSKEGEKEEFKLRGLESVIEELESLSPEDKFFIQALHRRMEIDQMACERRVYDPEETDMCECERRNTRC</sequence>
<organism evidence="1 2">
    <name type="scientific">Desulfomonile tiedjei</name>
    <dbReference type="NCBI Taxonomy" id="2358"/>
    <lineage>
        <taxon>Bacteria</taxon>
        <taxon>Pseudomonadati</taxon>
        <taxon>Thermodesulfobacteriota</taxon>
        <taxon>Desulfomonilia</taxon>
        <taxon>Desulfomonilales</taxon>
        <taxon>Desulfomonilaceae</taxon>
        <taxon>Desulfomonile</taxon>
    </lineage>
</organism>
<gene>
    <name evidence="1" type="ORF">HY912_05010</name>
</gene>
<evidence type="ECO:0000313" key="1">
    <source>
        <dbReference type="EMBL" id="MBI5248834.1"/>
    </source>
</evidence>
<evidence type="ECO:0000313" key="2">
    <source>
        <dbReference type="Proteomes" id="UP000807825"/>
    </source>
</evidence>
<protein>
    <submittedName>
        <fullName evidence="1">Uncharacterized protein</fullName>
    </submittedName>
</protein>
<accession>A0A9D6Z2I9</accession>
<dbReference type="EMBL" id="JACRDE010000147">
    <property type="protein sequence ID" value="MBI5248834.1"/>
    <property type="molecule type" value="Genomic_DNA"/>
</dbReference>
<proteinExistence type="predicted"/>
<dbReference type="Proteomes" id="UP000807825">
    <property type="component" value="Unassembled WGS sequence"/>
</dbReference>
<comment type="caution">
    <text evidence="1">The sequence shown here is derived from an EMBL/GenBank/DDBJ whole genome shotgun (WGS) entry which is preliminary data.</text>
</comment>
<dbReference type="AlphaFoldDB" id="A0A9D6Z2I9"/>
<name>A0A9D6Z2I9_9BACT</name>